<evidence type="ECO:0000256" key="3">
    <source>
        <dbReference type="ARBA" id="ARBA00022806"/>
    </source>
</evidence>
<keyword evidence="3" id="KW-0347">Helicase</keyword>
<dbReference type="InterPro" id="IPR008571">
    <property type="entry name" value="HerA-like"/>
</dbReference>
<dbReference type="Pfam" id="PF05872">
    <property type="entry name" value="HerA_C"/>
    <property type="match status" value="1"/>
</dbReference>
<evidence type="ECO:0008006" key="11">
    <source>
        <dbReference type="Google" id="ProtNLM"/>
    </source>
</evidence>
<feature type="domain" description="Helicase HerA central" evidence="7">
    <location>
        <begin position="121"/>
        <end position="334"/>
    </location>
</feature>
<dbReference type="PANTHER" id="PTHR42957">
    <property type="entry name" value="HELICASE MJ1565-RELATED"/>
    <property type="match status" value="1"/>
</dbReference>
<feature type="domain" description="Helicase HerA barrel" evidence="9">
    <location>
        <begin position="3"/>
        <end position="85"/>
    </location>
</feature>
<evidence type="ECO:0000256" key="4">
    <source>
        <dbReference type="ARBA" id="ARBA00022840"/>
    </source>
</evidence>
<evidence type="ECO:0000256" key="2">
    <source>
        <dbReference type="ARBA" id="ARBA00022801"/>
    </source>
</evidence>
<dbReference type="GO" id="GO:0016787">
    <property type="term" value="F:hydrolase activity"/>
    <property type="evidence" value="ECO:0007669"/>
    <property type="project" value="UniProtKB-KW"/>
</dbReference>
<organism evidence="10">
    <name type="scientific">bioreactor metagenome</name>
    <dbReference type="NCBI Taxonomy" id="1076179"/>
    <lineage>
        <taxon>unclassified sequences</taxon>
        <taxon>metagenomes</taxon>
        <taxon>ecological metagenomes</taxon>
    </lineage>
</organism>
<dbReference type="InterPro" id="IPR018538">
    <property type="entry name" value="HerA_barrel_dom"/>
</dbReference>
<evidence type="ECO:0000256" key="1">
    <source>
        <dbReference type="ARBA" id="ARBA00022741"/>
    </source>
</evidence>
<evidence type="ECO:0000313" key="10">
    <source>
        <dbReference type="EMBL" id="MPL62749.1"/>
    </source>
</evidence>
<dbReference type="GO" id="GO:0003677">
    <property type="term" value="F:DNA binding"/>
    <property type="evidence" value="ECO:0007669"/>
    <property type="project" value="UniProtKB-KW"/>
</dbReference>
<keyword evidence="6" id="KW-0413">Isomerase</keyword>
<dbReference type="PANTHER" id="PTHR42957:SF1">
    <property type="entry name" value="HELICASE MJ1565-RELATED"/>
    <property type="match status" value="1"/>
</dbReference>
<proteinExistence type="predicted"/>
<keyword evidence="4" id="KW-0067">ATP-binding</keyword>
<evidence type="ECO:0000256" key="5">
    <source>
        <dbReference type="ARBA" id="ARBA00023125"/>
    </source>
</evidence>
<sequence length="512" mass="57367">MIIGRCIGENSLIDVNFISKEMPKVGEYVSLKYDGKVVLGMIESLIRGNVSLNGDIYNPDTIEKIKEIEGDEYYIRGNIRILGDIGDNLRIPRTPAPPGTKIEIADEEILKNIFKIDNGLKIGNLISQEDVEVKLDINNMVSRHLAILAMTGAGKSNTVSVLIDGILEYNGCILIFDMHGEYVGAEFKNGAVNSIDPIINPIYMSFSEIKTLANIPSSAYIQERYFREAYKEATAIVKSGESDTRDFLEIMRRVLEKWYNTETFRGKEINASEKSKIMDVLNKIEDLNTKYENLLNINGANVLSQLKLGVANVINLGQADESAAEVIVSHILRNALRSRKISLHNKEGNMYEKPLDFPVFFIMEEAHILAPKNRNPSSKYWISRVAREGRKFGLGLCLVSQSPKSVDPDALSQANNMIILRLVEPQDQRHVQSASESLSEDLIKQLPSLNVGEAIVLGLMVKVPTLVKIDEFKGRTVGSDINIIEQWESTKSKQLNNIKDQEDEFRQLGGDY</sequence>
<dbReference type="Pfam" id="PF09378">
    <property type="entry name" value="HAS-barrel"/>
    <property type="match status" value="1"/>
</dbReference>
<evidence type="ECO:0000256" key="6">
    <source>
        <dbReference type="ARBA" id="ARBA00023235"/>
    </source>
</evidence>
<feature type="domain" description="Helicase HerA-like C-terminal" evidence="8">
    <location>
        <begin position="360"/>
        <end position="469"/>
    </location>
</feature>
<dbReference type="GO" id="GO:0005524">
    <property type="term" value="F:ATP binding"/>
    <property type="evidence" value="ECO:0007669"/>
    <property type="project" value="UniProtKB-KW"/>
</dbReference>
<dbReference type="GO" id="GO:0004386">
    <property type="term" value="F:helicase activity"/>
    <property type="evidence" value="ECO:0007669"/>
    <property type="project" value="UniProtKB-KW"/>
</dbReference>
<dbReference type="Pfam" id="PF01935">
    <property type="entry name" value="DUF87"/>
    <property type="match status" value="1"/>
</dbReference>
<dbReference type="SUPFAM" id="SSF52540">
    <property type="entry name" value="P-loop containing nucleoside triphosphate hydrolases"/>
    <property type="match status" value="1"/>
</dbReference>
<dbReference type="Gene3D" id="3.40.50.300">
    <property type="entry name" value="P-loop containing nucleotide triphosphate hydrolases"/>
    <property type="match status" value="2"/>
</dbReference>
<keyword evidence="5" id="KW-0238">DNA-binding</keyword>
<protein>
    <recommendedName>
        <fullName evidence="11">Helicase HerA central domain-containing protein</fullName>
    </recommendedName>
</protein>
<evidence type="ECO:0000259" key="8">
    <source>
        <dbReference type="Pfam" id="PF05872"/>
    </source>
</evidence>
<comment type="caution">
    <text evidence="10">The sequence shown here is derived from an EMBL/GenBank/DDBJ whole genome shotgun (WGS) entry which is preliminary data.</text>
</comment>
<dbReference type="EMBL" id="VSSQ01000019">
    <property type="protein sequence ID" value="MPL62749.1"/>
    <property type="molecule type" value="Genomic_DNA"/>
</dbReference>
<name>A0A644T7L8_9ZZZZ</name>
<dbReference type="AlphaFoldDB" id="A0A644T7L8"/>
<gene>
    <name evidence="10" type="ORF">SDC9_08369</name>
</gene>
<evidence type="ECO:0000259" key="9">
    <source>
        <dbReference type="Pfam" id="PF09378"/>
    </source>
</evidence>
<keyword evidence="1" id="KW-0547">Nucleotide-binding</keyword>
<dbReference type="InterPro" id="IPR033186">
    <property type="entry name" value="HerA_C"/>
</dbReference>
<accession>A0A644T7L8</accession>
<keyword evidence="2" id="KW-0378">Hydrolase</keyword>
<dbReference type="InterPro" id="IPR002789">
    <property type="entry name" value="HerA_central"/>
</dbReference>
<dbReference type="InterPro" id="IPR027417">
    <property type="entry name" value="P-loop_NTPase"/>
</dbReference>
<reference evidence="10" key="1">
    <citation type="submission" date="2019-08" db="EMBL/GenBank/DDBJ databases">
        <authorList>
            <person name="Kucharzyk K."/>
            <person name="Murdoch R.W."/>
            <person name="Higgins S."/>
            <person name="Loffler F."/>
        </authorList>
    </citation>
    <scope>NUCLEOTIDE SEQUENCE</scope>
</reference>
<evidence type="ECO:0000259" key="7">
    <source>
        <dbReference type="Pfam" id="PF01935"/>
    </source>
</evidence>